<dbReference type="SUPFAM" id="SSF54529">
    <property type="entry name" value="Mitochondrial glycoprotein MAM33-like"/>
    <property type="match status" value="1"/>
</dbReference>
<dbReference type="InterPro" id="IPR036561">
    <property type="entry name" value="MAM33_sf"/>
</dbReference>
<dbReference type="PANTHER" id="PTHR10826">
    <property type="entry name" value="COMPLEMENT COMPONENT 1"/>
    <property type="match status" value="1"/>
</dbReference>
<sequence length="250" mass="28248">MASFHIMRKVVSSAVVPAAIRTLTQQRAIHSAAAVFAVRIRCSAEITKRTPWIQSARAAFASKSEVEENLIQVVDSEIQCALESDQPHADVVPDGTLPFTIEDKPGEQIVILRRKYGDEDIKVEVVMVGMDDEDEEDDEEKDDEPRLNLTITISKGESSPVLEFNCDAYTDEITIGGMIVKDSNSSEDRIAYEGPAFSDLDENLQKSFHKYLEVRGIKPSLSNFLNEYMINKDNNEYIRWLKNVKEFLEK</sequence>
<dbReference type="AlphaFoldDB" id="A0A0D6R454"/>
<dbReference type="EMBL" id="GCKF01021421">
    <property type="protein sequence ID" value="JAG98622.1"/>
    <property type="molecule type" value="Transcribed_RNA"/>
</dbReference>
<organism evidence="1">
    <name type="scientific">Araucaria cunninghamii</name>
    <name type="common">Hoop pine</name>
    <name type="synonym">Moreton Bay pine</name>
    <dbReference type="NCBI Taxonomy" id="56994"/>
    <lineage>
        <taxon>Eukaryota</taxon>
        <taxon>Viridiplantae</taxon>
        <taxon>Streptophyta</taxon>
        <taxon>Embryophyta</taxon>
        <taxon>Tracheophyta</taxon>
        <taxon>Spermatophyta</taxon>
        <taxon>Pinopsida</taxon>
        <taxon>Pinidae</taxon>
        <taxon>Conifers II</taxon>
        <taxon>Araucariales</taxon>
        <taxon>Araucariaceae</taxon>
        <taxon>Araucaria</taxon>
    </lineage>
</organism>
<proteinExistence type="predicted"/>
<dbReference type="PANTHER" id="PTHR10826:SF41">
    <property type="entry name" value="MITOCHONDRIAL GLYCOPROTEIN FAMILY PROTEIN"/>
    <property type="match status" value="1"/>
</dbReference>
<dbReference type="Gene3D" id="3.10.280.10">
    <property type="entry name" value="Mitochondrial glycoprotein"/>
    <property type="match status" value="1"/>
</dbReference>
<protein>
    <recommendedName>
        <fullName evidence="2">Mitochondrial glycoprotein</fullName>
    </recommendedName>
</protein>
<evidence type="ECO:0000313" key="1">
    <source>
        <dbReference type="EMBL" id="JAG98622.1"/>
    </source>
</evidence>
<accession>A0A0D6R454</accession>
<dbReference type="GO" id="GO:0005759">
    <property type="term" value="C:mitochondrial matrix"/>
    <property type="evidence" value="ECO:0007669"/>
    <property type="project" value="InterPro"/>
</dbReference>
<evidence type="ECO:0008006" key="2">
    <source>
        <dbReference type="Google" id="ProtNLM"/>
    </source>
</evidence>
<dbReference type="InterPro" id="IPR003428">
    <property type="entry name" value="MAM33"/>
</dbReference>
<dbReference type="Pfam" id="PF02330">
    <property type="entry name" value="MAM33"/>
    <property type="match status" value="1"/>
</dbReference>
<reference evidence="1" key="1">
    <citation type="submission" date="2015-03" db="EMBL/GenBank/DDBJ databases">
        <title>A transcriptome of Araucaria cunninghamii, an australian fine timber species.</title>
        <authorList>
            <person name="Jing Yi C.J.Y."/>
            <person name="Yin San L.Y.S."/>
            <person name="Abdul Karim S.S."/>
            <person name="Wan Azmi N.N."/>
            <person name="Hercus R.R."/>
            <person name="Croft L.L."/>
        </authorList>
    </citation>
    <scope>NUCLEOTIDE SEQUENCE</scope>
    <source>
        <strain evidence="1">MI0301</strain>
        <tissue evidence="1">Leaf</tissue>
    </source>
</reference>
<name>A0A0D6R454_ARACU</name>